<dbReference type="FunFam" id="3.40.109.10:FF:000004">
    <property type="entry name" value="Iodotyrosine deiodinase 1"/>
    <property type="match status" value="1"/>
</dbReference>
<accession>A0AAD9KG85</accession>
<dbReference type="EMBL" id="JAODUP010000001">
    <property type="protein sequence ID" value="KAK2170646.1"/>
    <property type="molecule type" value="Genomic_DNA"/>
</dbReference>
<keyword evidence="5" id="KW-0560">Oxidoreductase</keyword>
<dbReference type="GO" id="GO:0006570">
    <property type="term" value="P:tyrosine metabolic process"/>
    <property type="evidence" value="ECO:0007669"/>
    <property type="project" value="TreeGrafter"/>
</dbReference>
<protein>
    <recommendedName>
        <fullName evidence="7">Nitroreductase domain-containing protein</fullName>
    </recommendedName>
</protein>
<dbReference type="InterPro" id="IPR050627">
    <property type="entry name" value="Nitroreductase/BluB"/>
</dbReference>
<dbReference type="Pfam" id="PF00881">
    <property type="entry name" value="Nitroreductase"/>
    <property type="match status" value="1"/>
</dbReference>
<keyword evidence="4" id="KW-0288">FMN</keyword>
<keyword evidence="3" id="KW-0285">Flavoprotein</keyword>
<comment type="similarity">
    <text evidence="2">Belongs to the nitroreductase family.</text>
</comment>
<evidence type="ECO:0000256" key="5">
    <source>
        <dbReference type="ARBA" id="ARBA00023002"/>
    </source>
</evidence>
<dbReference type="GO" id="GO:0005886">
    <property type="term" value="C:plasma membrane"/>
    <property type="evidence" value="ECO:0007669"/>
    <property type="project" value="TreeGrafter"/>
</dbReference>
<dbReference type="InterPro" id="IPR000415">
    <property type="entry name" value="Nitroreductase-like"/>
</dbReference>
<dbReference type="Proteomes" id="UP001208570">
    <property type="component" value="Unassembled WGS sequence"/>
</dbReference>
<dbReference type="PANTHER" id="PTHR23026">
    <property type="entry name" value="NADPH NITROREDUCTASE"/>
    <property type="match status" value="1"/>
</dbReference>
<dbReference type="InterPro" id="IPR029479">
    <property type="entry name" value="Nitroreductase"/>
</dbReference>
<feature type="domain" description="Nitroreductase" evidence="7">
    <location>
        <begin position="123"/>
        <end position="291"/>
    </location>
</feature>
<name>A0AAD9KG85_9ANNE</name>
<evidence type="ECO:0000313" key="8">
    <source>
        <dbReference type="EMBL" id="KAK2170646.1"/>
    </source>
</evidence>
<organism evidence="8 9">
    <name type="scientific">Paralvinella palmiformis</name>
    <dbReference type="NCBI Taxonomy" id="53620"/>
    <lineage>
        <taxon>Eukaryota</taxon>
        <taxon>Metazoa</taxon>
        <taxon>Spiralia</taxon>
        <taxon>Lophotrochozoa</taxon>
        <taxon>Annelida</taxon>
        <taxon>Polychaeta</taxon>
        <taxon>Sedentaria</taxon>
        <taxon>Canalipalpata</taxon>
        <taxon>Terebellida</taxon>
        <taxon>Terebelliformia</taxon>
        <taxon>Alvinellidae</taxon>
        <taxon>Paralvinella</taxon>
    </lineage>
</organism>
<comment type="cofactor">
    <cofactor evidence="1">
        <name>FMN</name>
        <dbReference type="ChEBI" id="CHEBI:58210"/>
    </cofactor>
</comment>
<dbReference type="CDD" id="cd02144">
    <property type="entry name" value="iodotyrosine_dehalogenase"/>
    <property type="match status" value="1"/>
</dbReference>
<comment type="caution">
    <text evidence="8">The sequence shown here is derived from an EMBL/GenBank/DDBJ whole genome shotgun (WGS) entry which is preliminary data.</text>
</comment>
<evidence type="ECO:0000256" key="4">
    <source>
        <dbReference type="ARBA" id="ARBA00022643"/>
    </source>
</evidence>
<feature type="region of interest" description="Disordered" evidence="6">
    <location>
        <begin position="39"/>
        <end position="104"/>
    </location>
</feature>
<evidence type="ECO:0000256" key="6">
    <source>
        <dbReference type="SAM" id="MobiDB-lite"/>
    </source>
</evidence>
<gene>
    <name evidence="8" type="ORF">LSH36_1g02042</name>
</gene>
<dbReference type="Gene3D" id="3.40.109.10">
    <property type="entry name" value="NADH Oxidase"/>
    <property type="match status" value="1"/>
</dbReference>
<evidence type="ECO:0000256" key="1">
    <source>
        <dbReference type="ARBA" id="ARBA00001917"/>
    </source>
</evidence>
<dbReference type="GO" id="GO:0140616">
    <property type="term" value="F:iodotyrosine deiodinase activity"/>
    <property type="evidence" value="ECO:0007669"/>
    <property type="project" value="UniProtKB-ARBA"/>
</dbReference>
<feature type="compositionally biased region" description="Basic and acidic residues" evidence="6">
    <location>
        <begin position="83"/>
        <end position="95"/>
    </location>
</feature>
<evidence type="ECO:0000259" key="7">
    <source>
        <dbReference type="Pfam" id="PF00881"/>
    </source>
</evidence>
<keyword evidence="9" id="KW-1185">Reference proteome</keyword>
<dbReference type="PANTHER" id="PTHR23026:SF90">
    <property type="entry name" value="IODOTYROSINE DEIODINASE 1"/>
    <property type="match status" value="1"/>
</dbReference>
<proteinExistence type="inferred from homology"/>
<evidence type="ECO:0000256" key="3">
    <source>
        <dbReference type="ARBA" id="ARBA00022630"/>
    </source>
</evidence>
<dbReference type="AlphaFoldDB" id="A0AAD9KG85"/>
<evidence type="ECO:0000313" key="9">
    <source>
        <dbReference type="Proteomes" id="UP001208570"/>
    </source>
</evidence>
<evidence type="ECO:0000256" key="2">
    <source>
        <dbReference type="ARBA" id="ARBA00007118"/>
    </source>
</evidence>
<reference evidence="8" key="1">
    <citation type="journal article" date="2023" name="Mol. Biol. Evol.">
        <title>Third-Generation Sequencing Reveals the Adaptive Role of the Epigenome in Three Deep-Sea Polychaetes.</title>
        <authorList>
            <person name="Perez M."/>
            <person name="Aroh O."/>
            <person name="Sun Y."/>
            <person name="Lan Y."/>
            <person name="Juniper S.K."/>
            <person name="Young C.R."/>
            <person name="Angers B."/>
            <person name="Qian P.Y."/>
        </authorList>
    </citation>
    <scope>NUCLEOTIDE SEQUENCE</scope>
    <source>
        <strain evidence="8">P08H-3</strain>
    </source>
</reference>
<sequence length="313" mass="36213">MDYITKYAPFLVKYSHVVAALFLGYLAAKYLNNTRIQSLSADDEHSRAKRRSGKPKDDENWVNGGQQLAKANPAVNNEEEYQEADHDCLEHEDKTPQIPYKGDNYPEEEMLERSRRFYEEMNKRRSIRLFSDRDVSLEVIKNVIKTAGTSPSGAHTEPWTFVVVRDTRVKRELREIIEDEERMNYQRRMGDKWLNDLKKLKTTWQKPYLETVPYIIIIFKQVHSISADGQKKPHYYSEISVSISAGILLASIQNAGLVTLISTPLNCGPKLRELLKRPPNEKVMMLLPIGYPTDDVTVPDLKRKPLDKIMFLV</sequence>
<dbReference type="SUPFAM" id="SSF55469">
    <property type="entry name" value="FMN-dependent nitroreductase-like"/>
    <property type="match status" value="1"/>
</dbReference>